<evidence type="ECO:0000313" key="2">
    <source>
        <dbReference type="Proteomes" id="UP000766629"/>
    </source>
</evidence>
<dbReference type="Proteomes" id="UP000766629">
    <property type="component" value="Unassembled WGS sequence"/>
</dbReference>
<name>A0ABS7NIV7_9RHOB</name>
<dbReference type="RefSeq" id="WP_222509214.1">
    <property type="nucleotide sequence ID" value="NZ_JAHVJA010000008.1"/>
</dbReference>
<accession>A0ABS7NIV7</accession>
<sequence>MNHVAARLIAERVNIAIITNRAQRRALVGVGSGERATPGPARAAAELCEAKDSAPAPTTYGGAEEAFELVPPGVQATRQRMPALLRRMDERDARRAAAEAYAHAVEKVESVAGASAEGGKVDGGAATNDGGVTTRIRYADTISTVQKALDRAGVALAPNTQGGGARKPIMARALMDAVCLDGSDMKAILQGAGWSGHRRDVAKLNALADVYLELMARVLGLVARDAPTPWDA</sequence>
<organism evidence="1 2">
    <name type="scientific">Leisingera daeponensis</name>
    <dbReference type="NCBI Taxonomy" id="405746"/>
    <lineage>
        <taxon>Bacteria</taxon>
        <taxon>Pseudomonadati</taxon>
        <taxon>Pseudomonadota</taxon>
        <taxon>Alphaproteobacteria</taxon>
        <taxon>Rhodobacterales</taxon>
        <taxon>Roseobacteraceae</taxon>
        <taxon>Leisingera</taxon>
    </lineage>
</organism>
<protein>
    <submittedName>
        <fullName evidence="1">Uncharacterized protein</fullName>
    </submittedName>
</protein>
<dbReference type="EMBL" id="JAHVJA010000008">
    <property type="protein sequence ID" value="MBY6141133.1"/>
    <property type="molecule type" value="Genomic_DNA"/>
</dbReference>
<reference evidence="1 2" key="1">
    <citation type="submission" date="2021-06" db="EMBL/GenBank/DDBJ databases">
        <title>50 bacteria genomes isolated from Dapeng, Shenzhen, China.</title>
        <authorList>
            <person name="Zheng W."/>
            <person name="Yu S."/>
            <person name="Huang Y."/>
        </authorList>
    </citation>
    <scope>NUCLEOTIDE SEQUENCE [LARGE SCALE GENOMIC DNA]</scope>
    <source>
        <strain evidence="1 2">DP1N14-2</strain>
    </source>
</reference>
<gene>
    <name evidence="1" type="ORF">KUV26_16980</name>
</gene>
<proteinExistence type="predicted"/>
<evidence type="ECO:0000313" key="1">
    <source>
        <dbReference type="EMBL" id="MBY6141133.1"/>
    </source>
</evidence>
<keyword evidence="2" id="KW-1185">Reference proteome</keyword>
<comment type="caution">
    <text evidence="1">The sequence shown here is derived from an EMBL/GenBank/DDBJ whole genome shotgun (WGS) entry which is preliminary data.</text>
</comment>